<keyword evidence="2" id="KW-1185">Reference proteome</keyword>
<dbReference type="RefSeq" id="WP_187078917.1">
    <property type="nucleotide sequence ID" value="NZ_JACORT010000015.1"/>
</dbReference>
<dbReference type="EMBL" id="JACORT010000015">
    <property type="protein sequence ID" value="MBC5786174.1"/>
    <property type="molecule type" value="Genomic_DNA"/>
</dbReference>
<reference evidence="1" key="1">
    <citation type="submission" date="2020-08" db="EMBL/GenBank/DDBJ databases">
        <title>Ramlibacter sp. USB13 16S ribosomal RNA gene genome sequencing and assembly.</title>
        <authorList>
            <person name="Kang M."/>
        </authorList>
    </citation>
    <scope>NUCLEOTIDE SEQUENCE</scope>
    <source>
        <strain evidence="1">USB13</strain>
    </source>
</reference>
<gene>
    <name evidence="1" type="ORF">H8N03_24760</name>
</gene>
<evidence type="ECO:0000313" key="1">
    <source>
        <dbReference type="EMBL" id="MBC5786174.1"/>
    </source>
</evidence>
<organism evidence="1 2">
    <name type="scientific">Ramlibacter cellulosilyticus</name>
    <dbReference type="NCBI Taxonomy" id="2764187"/>
    <lineage>
        <taxon>Bacteria</taxon>
        <taxon>Pseudomonadati</taxon>
        <taxon>Pseudomonadota</taxon>
        <taxon>Betaproteobacteria</taxon>
        <taxon>Burkholderiales</taxon>
        <taxon>Comamonadaceae</taxon>
        <taxon>Ramlibacter</taxon>
    </lineage>
</organism>
<comment type="caution">
    <text evidence="1">The sequence shown here is derived from an EMBL/GenBank/DDBJ whole genome shotgun (WGS) entry which is preliminary data.</text>
</comment>
<protein>
    <submittedName>
        <fullName evidence="1">Uncharacterized protein</fullName>
    </submittedName>
</protein>
<proteinExistence type="predicted"/>
<accession>A0A923SDQ6</accession>
<sequence length="100" mass="11300">MDDEIAALRKEVEHLIAMHTASYVTLTSLVATHPHPEHFQLHLITALEGVLGSERLAKWTDDQKQIVRRVVETFQNVKPAPMIDPLKAALGDRDPREQGR</sequence>
<dbReference type="Proteomes" id="UP000608513">
    <property type="component" value="Unassembled WGS sequence"/>
</dbReference>
<evidence type="ECO:0000313" key="2">
    <source>
        <dbReference type="Proteomes" id="UP000608513"/>
    </source>
</evidence>
<dbReference type="AlphaFoldDB" id="A0A923SDQ6"/>
<name>A0A923SDQ6_9BURK</name>